<evidence type="ECO:0000313" key="4">
    <source>
        <dbReference type="Proteomes" id="UP000011744"/>
    </source>
</evidence>
<dbReference type="Gene3D" id="1.25.40.10">
    <property type="entry name" value="Tetratricopeptide repeat domain"/>
    <property type="match status" value="1"/>
</dbReference>
<evidence type="ECO:0000256" key="1">
    <source>
        <dbReference type="SAM" id="MobiDB-lite"/>
    </source>
</evidence>
<dbReference type="PRINTS" id="PR00834">
    <property type="entry name" value="PROTEASES2C"/>
</dbReference>
<organism evidence="3 4">
    <name type="scientific">Paramagnetospirillum caucaseum</name>
    <dbReference type="NCBI Taxonomy" id="1244869"/>
    <lineage>
        <taxon>Bacteria</taxon>
        <taxon>Pseudomonadati</taxon>
        <taxon>Pseudomonadota</taxon>
        <taxon>Alphaproteobacteria</taxon>
        <taxon>Rhodospirillales</taxon>
        <taxon>Magnetospirillaceae</taxon>
        <taxon>Paramagnetospirillum</taxon>
    </lineage>
</organism>
<dbReference type="EMBL" id="AONQ01000114">
    <property type="protein sequence ID" value="EME67708.1"/>
    <property type="molecule type" value="Genomic_DNA"/>
</dbReference>
<dbReference type="InterPro" id="IPR009003">
    <property type="entry name" value="Peptidase_S1_PA"/>
</dbReference>
<dbReference type="Pfam" id="PF13365">
    <property type="entry name" value="Trypsin_2"/>
    <property type="match status" value="1"/>
</dbReference>
<keyword evidence="4" id="KW-1185">Reference proteome</keyword>
<comment type="caution">
    <text evidence="3">The sequence shown here is derived from an EMBL/GenBank/DDBJ whole genome shotgun (WGS) entry which is preliminary data.</text>
</comment>
<feature type="compositionally biased region" description="Low complexity" evidence="1">
    <location>
        <begin position="284"/>
        <end position="293"/>
    </location>
</feature>
<feature type="region of interest" description="Disordered" evidence="1">
    <location>
        <begin position="251"/>
        <end position="319"/>
    </location>
</feature>
<proteinExistence type="predicted"/>
<feature type="chain" id="PRO_5004031096" evidence="2">
    <location>
        <begin position="24"/>
        <end position="529"/>
    </location>
</feature>
<sequence length="529" mass="55551">MSRTARTLGAALCALGLGFSAMAEVTQPSLELARGLVDAERYEEAVSVLRRLDAEDAGAASGVGILMGRVYLAIGKPAKALGYFEDASFSSLDGEGEAYLGLAEAELALGDLGKARRNAALALRTDPDLVAAHLVIARADQRAGRAADAFARLRKLRGEREDSEDVAVVMARFLASTEGAGPAIVELEGFLKRVPEAAGARDALRRLLWSIGDRDGAIVAAKSAEASYRRRGQIGRAEALSSWLKAVSPAAPVKAGPGEATEPTGEPAGSAVREPPREPPSPRAQPRAPVESSPAPPPARKITRSAALDRPEPFPIEPGSPILTGSGVVMEGGRSIVTNRHVVEGISALYVRNGTGHVRKARVVKMSSDDDLALLEIDKPFPEGAVVPLSDVVQPVAGRAAIVMGYPMIGLLGDEQPALTEGIVAKAAGLANDPNTFQLTSKINKGNSGGPVFDKRGRLLGVAVGKTDSAKVYERTGALVEDMNIGIKGGRILVFLGKKPSPETEPPEMSLEDLYREMLPRSVLIVGQR</sequence>
<dbReference type="GO" id="GO:0004252">
    <property type="term" value="F:serine-type endopeptidase activity"/>
    <property type="evidence" value="ECO:0007669"/>
    <property type="project" value="InterPro"/>
</dbReference>
<dbReference type="PANTHER" id="PTHR43019:SF23">
    <property type="entry name" value="PROTEASE DO-LIKE 5, CHLOROPLASTIC"/>
    <property type="match status" value="1"/>
</dbReference>
<dbReference type="PANTHER" id="PTHR43019">
    <property type="entry name" value="SERINE ENDOPROTEASE DEGS"/>
    <property type="match status" value="1"/>
</dbReference>
<keyword evidence="3" id="KW-0378">Hydrolase</keyword>
<keyword evidence="2" id="KW-0732">Signal</keyword>
<dbReference type="InterPro" id="IPR011990">
    <property type="entry name" value="TPR-like_helical_dom_sf"/>
</dbReference>
<evidence type="ECO:0000256" key="2">
    <source>
        <dbReference type="SAM" id="SignalP"/>
    </source>
</evidence>
<gene>
    <name evidence="3" type="ORF">H261_22183</name>
</gene>
<dbReference type="PATRIC" id="fig|1244869.3.peg.4355"/>
<evidence type="ECO:0000313" key="3">
    <source>
        <dbReference type="EMBL" id="EME67708.1"/>
    </source>
</evidence>
<protein>
    <submittedName>
        <fullName evidence="3">Trypsin-like serine protease</fullName>
    </submittedName>
</protein>
<name>M3A4D0_9PROT</name>
<dbReference type="SUPFAM" id="SSF50494">
    <property type="entry name" value="Trypsin-like serine proteases"/>
    <property type="match status" value="1"/>
</dbReference>
<keyword evidence="3" id="KW-0645">Protease</keyword>
<dbReference type="InterPro" id="IPR043504">
    <property type="entry name" value="Peptidase_S1_PA_chymotrypsin"/>
</dbReference>
<dbReference type="GO" id="GO:0006508">
    <property type="term" value="P:proteolysis"/>
    <property type="evidence" value="ECO:0007669"/>
    <property type="project" value="UniProtKB-KW"/>
</dbReference>
<dbReference type="SUPFAM" id="SSF48452">
    <property type="entry name" value="TPR-like"/>
    <property type="match status" value="1"/>
</dbReference>
<feature type="signal peptide" evidence="2">
    <location>
        <begin position="1"/>
        <end position="23"/>
    </location>
</feature>
<dbReference type="eggNOG" id="COG0265">
    <property type="taxonomic scope" value="Bacteria"/>
</dbReference>
<dbReference type="AlphaFoldDB" id="M3A4D0"/>
<accession>M3A4D0</accession>
<dbReference type="eggNOG" id="COG0457">
    <property type="taxonomic scope" value="Bacteria"/>
</dbReference>
<dbReference type="InterPro" id="IPR001940">
    <property type="entry name" value="Peptidase_S1C"/>
</dbReference>
<dbReference type="STRING" id="1244869.H261_22183"/>
<dbReference type="Gene3D" id="2.40.10.10">
    <property type="entry name" value="Trypsin-like serine proteases"/>
    <property type="match status" value="2"/>
</dbReference>
<dbReference type="Proteomes" id="UP000011744">
    <property type="component" value="Unassembled WGS sequence"/>
</dbReference>
<reference evidence="3 4" key="1">
    <citation type="journal article" date="2014" name="Genome Announc.">
        <title>Draft Genome Sequence of Magnetospirillum sp. Strain SO-1, a Freshwater Magnetotactic Bacterium Isolated from the Ol'khovka River, Russia.</title>
        <authorList>
            <person name="Grouzdev D.S."/>
            <person name="Dziuba M.V."/>
            <person name="Sukhacheva M.S."/>
            <person name="Mardanov A.V."/>
            <person name="Beletskiy A.V."/>
            <person name="Kuznetsov B.B."/>
            <person name="Skryabin K.G."/>
        </authorList>
    </citation>
    <scope>NUCLEOTIDE SEQUENCE [LARGE SCALE GENOMIC DNA]</scope>
    <source>
        <strain evidence="3 4">SO-1</strain>
    </source>
</reference>